<name>A0ABX9Q2Q3_9BACT</name>
<evidence type="ECO:0000313" key="3">
    <source>
        <dbReference type="Proteomes" id="UP000278907"/>
    </source>
</evidence>
<proteinExistence type="predicted"/>
<evidence type="ECO:0000256" key="1">
    <source>
        <dbReference type="ARBA" id="ARBA00023002"/>
    </source>
</evidence>
<dbReference type="Pfam" id="PF13738">
    <property type="entry name" value="Pyr_redox_3"/>
    <property type="match status" value="1"/>
</dbReference>
<dbReference type="PRINTS" id="PR00469">
    <property type="entry name" value="PNDRDTASEII"/>
</dbReference>
<dbReference type="SUPFAM" id="SSF51905">
    <property type="entry name" value="FAD/NAD(P)-binding domain"/>
    <property type="match status" value="1"/>
</dbReference>
<dbReference type="PANTHER" id="PTHR43539">
    <property type="entry name" value="FLAVIN-BINDING MONOOXYGENASE-LIKE PROTEIN (AFU_ORTHOLOGUE AFUA_4G09220)"/>
    <property type="match status" value="1"/>
</dbReference>
<comment type="caution">
    <text evidence="2">The sequence shown here is derived from an EMBL/GenBank/DDBJ whole genome shotgun (WGS) entry which is preliminary data.</text>
</comment>
<dbReference type="InterPro" id="IPR036188">
    <property type="entry name" value="FAD/NAD-bd_sf"/>
</dbReference>
<feature type="non-terminal residue" evidence="2">
    <location>
        <position position="150"/>
    </location>
</feature>
<dbReference type="RefSeq" id="WP_147452709.1">
    <property type="nucleotide sequence ID" value="NZ_RAWI01001002.1"/>
</dbReference>
<protein>
    <submittedName>
        <fullName evidence="2">NAD(P)/FAD-dependent oxidoreductase</fullName>
    </submittedName>
</protein>
<accession>A0ABX9Q2Q3</accession>
<reference evidence="2 3" key="1">
    <citation type="submission" date="2018-09" db="EMBL/GenBank/DDBJ databases">
        <authorList>
            <person name="Livingstone P.G."/>
            <person name="Whitworth D.E."/>
        </authorList>
    </citation>
    <scope>NUCLEOTIDE SEQUENCE [LARGE SCALE GENOMIC DNA]</scope>
    <source>
        <strain evidence="2 3">CA031B</strain>
    </source>
</reference>
<keyword evidence="3" id="KW-1185">Reference proteome</keyword>
<sequence length="150" mass="16116">ALPGKPIPKAYGQWVRRDDLVRYLQDYADDLDLRPELGVRATRVDADRSGWRVETSAGPLTADAVVVASGYSHTPYVPDWPGRDSFAGQVTHSSAYREPSPYAGKRVLVVGSGNSAGDLVTDLAGVAGEVIMAVRTPPNIVRRDTRGVPS</sequence>
<organism evidence="2 3">
    <name type="scientific">Corallococcus praedator</name>
    <dbReference type="NCBI Taxonomy" id="2316724"/>
    <lineage>
        <taxon>Bacteria</taxon>
        <taxon>Pseudomonadati</taxon>
        <taxon>Myxococcota</taxon>
        <taxon>Myxococcia</taxon>
        <taxon>Myxococcales</taxon>
        <taxon>Cystobacterineae</taxon>
        <taxon>Myxococcaceae</taxon>
        <taxon>Corallococcus</taxon>
    </lineage>
</organism>
<dbReference type="EMBL" id="RAWI01001002">
    <property type="protein sequence ID" value="RKH83037.1"/>
    <property type="molecule type" value="Genomic_DNA"/>
</dbReference>
<dbReference type="PANTHER" id="PTHR43539:SF78">
    <property type="entry name" value="FLAVIN-CONTAINING MONOOXYGENASE"/>
    <property type="match status" value="1"/>
</dbReference>
<feature type="non-terminal residue" evidence="2">
    <location>
        <position position="1"/>
    </location>
</feature>
<keyword evidence="1" id="KW-0560">Oxidoreductase</keyword>
<gene>
    <name evidence="2" type="ORF">D7Y13_42800</name>
</gene>
<dbReference type="Gene3D" id="3.50.50.60">
    <property type="entry name" value="FAD/NAD(P)-binding domain"/>
    <property type="match status" value="1"/>
</dbReference>
<dbReference type="Proteomes" id="UP000278907">
    <property type="component" value="Unassembled WGS sequence"/>
</dbReference>
<evidence type="ECO:0000313" key="2">
    <source>
        <dbReference type="EMBL" id="RKH83037.1"/>
    </source>
</evidence>
<dbReference type="InterPro" id="IPR050982">
    <property type="entry name" value="Auxin_biosynth/cation_transpt"/>
</dbReference>